<dbReference type="InterPro" id="IPR036890">
    <property type="entry name" value="HATPase_C_sf"/>
</dbReference>
<feature type="domain" description="Histidine kinase" evidence="7">
    <location>
        <begin position="287"/>
        <end position="492"/>
    </location>
</feature>
<evidence type="ECO:0000313" key="9">
    <source>
        <dbReference type="EMBL" id="AUV83170.1"/>
    </source>
</evidence>
<evidence type="ECO:0000256" key="3">
    <source>
        <dbReference type="ARBA" id="ARBA00022679"/>
    </source>
</evidence>
<dbReference type="InterPro" id="IPR003594">
    <property type="entry name" value="HATPase_dom"/>
</dbReference>
<dbReference type="InterPro" id="IPR005467">
    <property type="entry name" value="His_kinase_dom"/>
</dbReference>
<dbReference type="SUPFAM" id="SSF55785">
    <property type="entry name" value="PYP-like sensor domain (PAS domain)"/>
    <property type="match status" value="1"/>
</dbReference>
<dbReference type="Proteomes" id="UP000236584">
    <property type="component" value="Chromosome"/>
</dbReference>
<feature type="domain" description="PAC" evidence="8">
    <location>
        <begin position="228"/>
        <end position="283"/>
    </location>
</feature>
<keyword evidence="3" id="KW-0808">Transferase</keyword>
<dbReference type="InterPro" id="IPR013656">
    <property type="entry name" value="PAS_4"/>
</dbReference>
<dbReference type="AlphaFoldDB" id="A0A2I8VML2"/>
<dbReference type="PANTHER" id="PTHR44936:SF10">
    <property type="entry name" value="SENSOR PROTEIN RSTB"/>
    <property type="match status" value="1"/>
</dbReference>
<dbReference type="InterPro" id="IPR004358">
    <property type="entry name" value="Sig_transdc_His_kin-like_C"/>
</dbReference>
<keyword evidence="4" id="KW-0547">Nucleotide-binding</keyword>
<gene>
    <name evidence="9" type="ORF">C2R22_17200</name>
</gene>
<dbReference type="Pfam" id="PF08448">
    <property type="entry name" value="PAS_4"/>
    <property type="match status" value="1"/>
</dbReference>
<evidence type="ECO:0000256" key="4">
    <source>
        <dbReference type="ARBA" id="ARBA00022741"/>
    </source>
</evidence>
<keyword evidence="5" id="KW-0418">Kinase</keyword>
<dbReference type="PRINTS" id="PR00344">
    <property type="entry name" value="BCTRLSENSOR"/>
</dbReference>
<dbReference type="GO" id="GO:0004673">
    <property type="term" value="F:protein histidine kinase activity"/>
    <property type="evidence" value="ECO:0007669"/>
    <property type="project" value="UniProtKB-EC"/>
</dbReference>
<accession>A0A2I8VML2</accession>
<name>A0A2I8VML2_9EURY</name>
<dbReference type="Gene3D" id="3.40.50.2300">
    <property type="match status" value="1"/>
</dbReference>
<dbReference type="PROSITE" id="PS50113">
    <property type="entry name" value="PAC"/>
    <property type="match status" value="1"/>
</dbReference>
<evidence type="ECO:0000256" key="1">
    <source>
        <dbReference type="ARBA" id="ARBA00000085"/>
    </source>
</evidence>
<dbReference type="InterPro" id="IPR050980">
    <property type="entry name" value="2C_sensor_his_kinase"/>
</dbReference>
<dbReference type="GO" id="GO:0005524">
    <property type="term" value="F:ATP binding"/>
    <property type="evidence" value="ECO:0007669"/>
    <property type="project" value="UniProtKB-KW"/>
</dbReference>
<evidence type="ECO:0000256" key="5">
    <source>
        <dbReference type="ARBA" id="ARBA00022777"/>
    </source>
</evidence>
<dbReference type="Gene3D" id="3.30.450.20">
    <property type="entry name" value="PAS domain"/>
    <property type="match status" value="1"/>
</dbReference>
<dbReference type="KEGG" id="srub:C2R22_17200"/>
<dbReference type="SUPFAM" id="SSF55874">
    <property type="entry name" value="ATPase domain of HSP90 chaperone/DNA topoisomerase II/histidine kinase"/>
    <property type="match status" value="1"/>
</dbReference>
<reference evidence="9 10" key="1">
    <citation type="submission" date="2018-01" db="EMBL/GenBank/DDBJ databases">
        <title>Complete genome sequence of Salinigranum rubrum GX10T, an extremely halophilic archaeon isolated from a marine solar saltern.</title>
        <authorList>
            <person name="Han S."/>
        </authorList>
    </citation>
    <scope>NUCLEOTIDE SEQUENCE [LARGE SCALE GENOMIC DNA]</scope>
    <source>
        <strain evidence="9 10">GX10</strain>
    </source>
</reference>
<dbReference type="PANTHER" id="PTHR44936">
    <property type="entry name" value="SENSOR PROTEIN CREC"/>
    <property type="match status" value="1"/>
</dbReference>
<sequence length="495" mass="53243">MNCGISEMDLESPPSGRVLSVVRPDDPNGVVDALRAGSAFETFAISSVAELVDELDDDGRIDCVVCEYDVPDGTGVDVLERVLERRPAVPVVLFVEAADGRVPVGAVTDGFASRVVADGSDAATEALCDAVGTAVADRQRSVTLGRLPPPGWSDDHWKASVFDQLFENFPLHVFVKDREGRITHVTDGPVEERLHSSGDAFRGRRDVDGVVPFGEALDSYIDDLRVIDTGEAVVDEEEFFPSSGRWFLTTKIPLRDGGGDVVGLLGITREITERKGRERQLTALTHLVRHTLRNEVNVVHGWAERLHSSVDGANRSAAARILRAAERLQSMIDRQQEIADVVTDPPAPTTVDAAAVAQQVLTAAAERHPSARLESALPERAPVSAVDSLERALGELVQNAVIHNSRDAPLVELNVEPDGETVHIRVADDGPPIPEMEVATLTGERVIDPLTHGTGLGLWIVNWVVRRSNGTLSFTRNGSRGNVVTVTLPRGGGGS</sequence>
<dbReference type="InterPro" id="IPR000700">
    <property type="entry name" value="PAS-assoc_C"/>
</dbReference>
<dbReference type="Gene3D" id="3.30.565.10">
    <property type="entry name" value="Histidine kinase-like ATPase, C-terminal domain"/>
    <property type="match status" value="1"/>
</dbReference>
<evidence type="ECO:0000256" key="6">
    <source>
        <dbReference type="ARBA" id="ARBA00022840"/>
    </source>
</evidence>
<dbReference type="InterPro" id="IPR035965">
    <property type="entry name" value="PAS-like_dom_sf"/>
</dbReference>
<keyword evidence="10" id="KW-1185">Reference proteome</keyword>
<protein>
    <recommendedName>
        <fullName evidence="2">histidine kinase</fullName>
        <ecNumber evidence="2">2.7.13.3</ecNumber>
    </recommendedName>
</protein>
<dbReference type="EMBL" id="CP026309">
    <property type="protein sequence ID" value="AUV83170.1"/>
    <property type="molecule type" value="Genomic_DNA"/>
</dbReference>
<dbReference type="InterPro" id="IPR011006">
    <property type="entry name" value="CheY-like_superfamily"/>
</dbReference>
<organism evidence="9 10">
    <name type="scientific">Salinigranum rubrum</name>
    <dbReference type="NCBI Taxonomy" id="755307"/>
    <lineage>
        <taxon>Archaea</taxon>
        <taxon>Methanobacteriati</taxon>
        <taxon>Methanobacteriota</taxon>
        <taxon>Stenosarchaea group</taxon>
        <taxon>Halobacteria</taxon>
        <taxon>Halobacteriales</taxon>
        <taxon>Haloferacaceae</taxon>
        <taxon>Salinigranum</taxon>
    </lineage>
</organism>
<evidence type="ECO:0000259" key="8">
    <source>
        <dbReference type="PROSITE" id="PS50113"/>
    </source>
</evidence>
<evidence type="ECO:0000256" key="2">
    <source>
        <dbReference type="ARBA" id="ARBA00012438"/>
    </source>
</evidence>
<dbReference type="EC" id="2.7.13.3" evidence="2"/>
<dbReference type="Pfam" id="PF02518">
    <property type="entry name" value="HATPase_c"/>
    <property type="match status" value="1"/>
</dbReference>
<proteinExistence type="predicted"/>
<dbReference type="SMART" id="SM00387">
    <property type="entry name" value="HATPase_c"/>
    <property type="match status" value="1"/>
</dbReference>
<evidence type="ECO:0000259" key="7">
    <source>
        <dbReference type="PROSITE" id="PS50109"/>
    </source>
</evidence>
<dbReference type="SUPFAM" id="SSF52172">
    <property type="entry name" value="CheY-like"/>
    <property type="match status" value="1"/>
</dbReference>
<comment type="catalytic activity">
    <reaction evidence="1">
        <text>ATP + protein L-histidine = ADP + protein N-phospho-L-histidine.</text>
        <dbReference type="EC" id="2.7.13.3"/>
    </reaction>
</comment>
<evidence type="ECO:0000313" key="10">
    <source>
        <dbReference type="Proteomes" id="UP000236584"/>
    </source>
</evidence>
<dbReference type="PROSITE" id="PS50109">
    <property type="entry name" value="HIS_KIN"/>
    <property type="match status" value="1"/>
</dbReference>
<keyword evidence="6" id="KW-0067">ATP-binding</keyword>